<dbReference type="InterPro" id="IPR011701">
    <property type="entry name" value="MFS"/>
</dbReference>
<feature type="transmembrane region" description="Helical" evidence="6">
    <location>
        <begin position="303"/>
        <end position="321"/>
    </location>
</feature>
<feature type="region of interest" description="Disordered" evidence="5">
    <location>
        <begin position="39"/>
        <end position="63"/>
    </location>
</feature>
<evidence type="ECO:0000256" key="2">
    <source>
        <dbReference type="ARBA" id="ARBA00022692"/>
    </source>
</evidence>
<evidence type="ECO:0000256" key="6">
    <source>
        <dbReference type="SAM" id="Phobius"/>
    </source>
</evidence>
<dbReference type="InterPro" id="IPR020846">
    <property type="entry name" value="MFS_dom"/>
</dbReference>
<sequence length="549" mass="58310">MSSTSTSTTEIELQSVPVAYHPALTTSVDSAVPASVPLDRLESESRSREAGQRAPLTRDEDIEHPNLGKGKTLVVIVSVTCITAISSLLSGLVTVALPTIARDLGLSESLLLWPASIYALTCGCTLLLLGSIADVVGSRHMYLLGCALQSAFTLACGLSQNGPQLILFRALAGIAISFCLPSAVSIITNSFAPGKRRNVAFAAMGGGQPIGFTIGLTLGGVFADTIGWRWGFYTAAIMNTIILVVAIWGLPKTIGENDPITWKRLGSDIDWVGAILASSALAMLSYVFAILTGNTASIRDSSTITILAISIALIPAFIYWCGRQERLGRPAIIPNSLWRNKVFTCICINVFVVWGAFNALELLLTLYFQDVQKMSAINTSVHFLPSPAAGATVNIMMALIVHRVRADVAIIISLVVSAISPLIMAFAMPSWSFWAGPFPALFLNPVGSDVLFTISNLVITSVFPARTQALAGGVFNTVSQIGKSVGLATAAVVAASVTARSEYENKRSPEALLEGYHASFWYLFALTLAALGVSLWGLRKIGKVGLKQD</sequence>
<evidence type="ECO:0000256" key="1">
    <source>
        <dbReference type="ARBA" id="ARBA00004141"/>
    </source>
</evidence>
<gene>
    <name evidence="8" type="ORF">NA57DRAFT_34464</name>
</gene>
<dbReference type="Gene3D" id="1.20.1720.10">
    <property type="entry name" value="Multidrug resistance protein D"/>
    <property type="match status" value="1"/>
</dbReference>
<feature type="transmembrane region" description="Helical" evidence="6">
    <location>
        <begin position="110"/>
        <end position="129"/>
    </location>
</feature>
<dbReference type="GO" id="GO:0022857">
    <property type="term" value="F:transmembrane transporter activity"/>
    <property type="evidence" value="ECO:0007669"/>
    <property type="project" value="InterPro"/>
</dbReference>
<feature type="transmembrane region" description="Helical" evidence="6">
    <location>
        <begin position="342"/>
        <end position="368"/>
    </location>
</feature>
<evidence type="ECO:0000256" key="5">
    <source>
        <dbReference type="SAM" id="MobiDB-lite"/>
    </source>
</evidence>
<evidence type="ECO:0000259" key="7">
    <source>
        <dbReference type="PROSITE" id="PS50850"/>
    </source>
</evidence>
<feature type="domain" description="Major facilitator superfamily (MFS) profile" evidence="7">
    <location>
        <begin position="75"/>
        <end position="542"/>
    </location>
</feature>
<name>A0A9P4MDL9_9PEZI</name>
<feature type="transmembrane region" description="Helical" evidence="6">
    <location>
        <begin position="519"/>
        <end position="538"/>
    </location>
</feature>
<dbReference type="GO" id="GO:0016020">
    <property type="term" value="C:membrane"/>
    <property type="evidence" value="ECO:0007669"/>
    <property type="project" value="UniProtKB-SubCell"/>
</dbReference>
<organism evidence="8 9">
    <name type="scientific">Rhizodiscina lignyota</name>
    <dbReference type="NCBI Taxonomy" id="1504668"/>
    <lineage>
        <taxon>Eukaryota</taxon>
        <taxon>Fungi</taxon>
        <taxon>Dikarya</taxon>
        <taxon>Ascomycota</taxon>
        <taxon>Pezizomycotina</taxon>
        <taxon>Dothideomycetes</taxon>
        <taxon>Pleosporomycetidae</taxon>
        <taxon>Aulographales</taxon>
        <taxon>Rhizodiscinaceae</taxon>
        <taxon>Rhizodiscina</taxon>
    </lineage>
</organism>
<feature type="transmembrane region" description="Helical" evidence="6">
    <location>
        <begin position="380"/>
        <end position="401"/>
    </location>
</feature>
<dbReference type="Gene3D" id="1.20.1250.20">
    <property type="entry name" value="MFS general substrate transporter like domains"/>
    <property type="match status" value="1"/>
</dbReference>
<keyword evidence="9" id="KW-1185">Reference proteome</keyword>
<keyword evidence="3 6" id="KW-1133">Transmembrane helix</keyword>
<feature type="transmembrane region" description="Helical" evidence="6">
    <location>
        <begin position="141"/>
        <end position="160"/>
    </location>
</feature>
<dbReference type="PANTHER" id="PTHR42718">
    <property type="entry name" value="MAJOR FACILITATOR SUPERFAMILY MULTIDRUG TRANSPORTER MFSC"/>
    <property type="match status" value="1"/>
</dbReference>
<dbReference type="EMBL" id="ML978123">
    <property type="protein sequence ID" value="KAF2101784.1"/>
    <property type="molecule type" value="Genomic_DNA"/>
</dbReference>
<comment type="caution">
    <text evidence="8">The sequence shown here is derived from an EMBL/GenBank/DDBJ whole genome shotgun (WGS) entry which is preliminary data.</text>
</comment>
<dbReference type="PANTHER" id="PTHR42718:SF27">
    <property type="entry name" value="TRANSPORTER, PUTATIVE-RELATED"/>
    <property type="match status" value="1"/>
</dbReference>
<evidence type="ECO:0000313" key="9">
    <source>
        <dbReference type="Proteomes" id="UP000799772"/>
    </source>
</evidence>
<accession>A0A9P4MDL9</accession>
<dbReference type="Proteomes" id="UP000799772">
    <property type="component" value="Unassembled WGS sequence"/>
</dbReference>
<keyword evidence="2 6" id="KW-0812">Transmembrane</keyword>
<dbReference type="OrthoDB" id="2130629at2759"/>
<feature type="transmembrane region" description="Helical" evidence="6">
    <location>
        <begin position="166"/>
        <end position="187"/>
    </location>
</feature>
<evidence type="ECO:0000313" key="8">
    <source>
        <dbReference type="EMBL" id="KAF2101784.1"/>
    </source>
</evidence>
<dbReference type="AlphaFoldDB" id="A0A9P4MDL9"/>
<dbReference type="PROSITE" id="PS50850">
    <property type="entry name" value="MFS"/>
    <property type="match status" value="1"/>
</dbReference>
<feature type="transmembrane region" description="Helical" evidence="6">
    <location>
        <begin position="230"/>
        <end position="250"/>
    </location>
</feature>
<reference evidence="8" key="1">
    <citation type="journal article" date="2020" name="Stud. Mycol.">
        <title>101 Dothideomycetes genomes: a test case for predicting lifestyles and emergence of pathogens.</title>
        <authorList>
            <person name="Haridas S."/>
            <person name="Albert R."/>
            <person name="Binder M."/>
            <person name="Bloem J."/>
            <person name="Labutti K."/>
            <person name="Salamov A."/>
            <person name="Andreopoulos B."/>
            <person name="Baker S."/>
            <person name="Barry K."/>
            <person name="Bills G."/>
            <person name="Bluhm B."/>
            <person name="Cannon C."/>
            <person name="Castanera R."/>
            <person name="Culley D."/>
            <person name="Daum C."/>
            <person name="Ezra D."/>
            <person name="Gonzalez J."/>
            <person name="Henrissat B."/>
            <person name="Kuo A."/>
            <person name="Liang C."/>
            <person name="Lipzen A."/>
            <person name="Lutzoni F."/>
            <person name="Magnuson J."/>
            <person name="Mondo S."/>
            <person name="Nolan M."/>
            <person name="Ohm R."/>
            <person name="Pangilinan J."/>
            <person name="Park H.-J."/>
            <person name="Ramirez L."/>
            <person name="Alfaro M."/>
            <person name="Sun H."/>
            <person name="Tritt A."/>
            <person name="Yoshinaga Y."/>
            <person name="Zwiers L.-H."/>
            <person name="Turgeon B."/>
            <person name="Goodwin S."/>
            <person name="Spatafora J."/>
            <person name="Crous P."/>
            <person name="Grigoriev I."/>
        </authorList>
    </citation>
    <scope>NUCLEOTIDE SEQUENCE</scope>
    <source>
        <strain evidence="8">CBS 133067</strain>
    </source>
</reference>
<dbReference type="InterPro" id="IPR036259">
    <property type="entry name" value="MFS_trans_sf"/>
</dbReference>
<proteinExistence type="predicted"/>
<feature type="transmembrane region" description="Helical" evidence="6">
    <location>
        <begin position="199"/>
        <end position="218"/>
    </location>
</feature>
<feature type="transmembrane region" description="Helical" evidence="6">
    <location>
        <begin position="408"/>
        <end position="430"/>
    </location>
</feature>
<feature type="transmembrane region" description="Helical" evidence="6">
    <location>
        <begin position="271"/>
        <end position="291"/>
    </location>
</feature>
<feature type="transmembrane region" description="Helical" evidence="6">
    <location>
        <begin position="481"/>
        <end position="499"/>
    </location>
</feature>
<feature type="transmembrane region" description="Helical" evidence="6">
    <location>
        <begin position="73"/>
        <end position="98"/>
    </location>
</feature>
<dbReference type="SUPFAM" id="SSF103473">
    <property type="entry name" value="MFS general substrate transporter"/>
    <property type="match status" value="1"/>
</dbReference>
<protein>
    <submittedName>
        <fullName evidence="8">Integral membrane protein</fullName>
    </submittedName>
</protein>
<comment type="subcellular location">
    <subcellularLocation>
        <location evidence="1">Membrane</location>
        <topology evidence="1">Multi-pass membrane protein</topology>
    </subcellularLocation>
</comment>
<feature type="transmembrane region" description="Helical" evidence="6">
    <location>
        <begin position="450"/>
        <end position="469"/>
    </location>
</feature>
<evidence type="ECO:0000256" key="3">
    <source>
        <dbReference type="ARBA" id="ARBA00022989"/>
    </source>
</evidence>
<evidence type="ECO:0000256" key="4">
    <source>
        <dbReference type="ARBA" id="ARBA00023136"/>
    </source>
</evidence>
<keyword evidence="4 6" id="KW-0472">Membrane</keyword>
<dbReference type="Pfam" id="PF07690">
    <property type="entry name" value="MFS_1"/>
    <property type="match status" value="1"/>
</dbReference>